<feature type="non-terminal residue" evidence="2">
    <location>
        <position position="1"/>
    </location>
</feature>
<dbReference type="GO" id="GO:0046789">
    <property type="term" value="F:host cell surface receptor binding"/>
    <property type="evidence" value="ECO:0007669"/>
    <property type="project" value="InterPro"/>
</dbReference>
<dbReference type="GO" id="GO:0016020">
    <property type="term" value="C:membrane"/>
    <property type="evidence" value="ECO:0007669"/>
    <property type="project" value="InterPro"/>
</dbReference>
<protein>
    <submittedName>
        <fullName evidence="2">Var-425 protein</fullName>
    </submittedName>
</protein>
<dbReference type="InterPro" id="IPR042202">
    <property type="entry name" value="Duffy-ag-bd_sf"/>
</dbReference>
<dbReference type="Pfam" id="PF05424">
    <property type="entry name" value="Duffy_binding"/>
    <property type="match status" value="1"/>
</dbReference>
<accession>A0A0A7M7H9</accession>
<name>A0A0A7M7H9_PLAFA</name>
<organism evidence="2">
    <name type="scientific">Plasmodium falciparum</name>
    <name type="common">malaria parasite P. falciparum</name>
    <dbReference type="NCBI Taxonomy" id="5833"/>
    <lineage>
        <taxon>Eukaryota</taxon>
        <taxon>Sar</taxon>
        <taxon>Alveolata</taxon>
        <taxon>Apicomplexa</taxon>
        <taxon>Aconoidasida</taxon>
        <taxon>Haemosporida</taxon>
        <taxon>Plasmodiidae</taxon>
        <taxon>Plasmodium</taxon>
        <taxon>Plasmodium (Laverania)</taxon>
    </lineage>
</organism>
<proteinExistence type="predicted"/>
<dbReference type="Gene3D" id="1.20.1310.20">
    <property type="entry name" value="Duffy-antigen binding domain"/>
    <property type="match status" value="1"/>
</dbReference>
<sequence>ISNYNSNARHKLLAEVCYATKHEGDLINTHYTPHQQKYKDTGTASQLCTVLARSFADIGDIVRGKDLYLGYDDKEKDRGRKLEENLKTIFTQIYNDVTSGRTNGEAAKKHYEDVTGNFLNYEKIGGMLIEDRYGKLSHATLRVLTIFDKQHVMEEVQLKVTAGVTATSQMPTIQIPIPQPILTMCHSIFAGSRNGP</sequence>
<dbReference type="SUPFAM" id="SSF140924">
    <property type="entry name" value="Duffy binding domain-like"/>
    <property type="match status" value="1"/>
</dbReference>
<evidence type="ECO:0000259" key="1">
    <source>
        <dbReference type="Pfam" id="PF05424"/>
    </source>
</evidence>
<reference evidence="2" key="1">
    <citation type="journal article" date="2015" name="Mol. Ecol.">
        <title>Phylogeography of var gene repertoires reveals fine-scale geospatial clustering of Plasmodium falciparum populations in a highly endemic area.</title>
        <authorList>
            <person name="Tessema S.K."/>
            <person name="Monk S.L."/>
            <person name="Schultz M.B."/>
            <person name="Tavul L."/>
            <person name="Reeder J.C."/>
            <person name="Siba P.M."/>
            <person name="Mueller I."/>
            <person name="Barry A.E."/>
        </authorList>
    </citation>
    <scope>NUCLEOTIDE SEQUENCE</scope>
    <source>
        <strain evidence="2">MUG9</strain>
    </source>
</reference>
<dbReference type="InterPro" id="IPR008602">
    <property type="entry name" value="Duffy-antigen-binding"/>
</dbReference>
<feature type="domain" description="Duffy-antigen binding" evidence="1">
    <location>
        <begin position="4"/>
        <end position="117"/>
    </location>
</feature>
<evidence type="ECO:0000313" key="2">
    <source>
        <dbReference type="EMBL" id="AIZ73327.1"/>
    </source>
</evidence>
<dbReference type="EMBL" id="KP220196">
    <property type="protein sequence ID" value="AIZ73327.1"/>
    <property type="molecule type" value="Genomic_DNA"/>
</dbReference>
<gene>
    <name evidence="2" type="primary">var-425</name>
</gene>
<dbReference type="AlphaFoldDB" id="A0A0A7M7H9"/>
<feature type="non-terminal residue" evidence="2">
    <location>
        <position position="196"/>
    </location>
</feature>